<accession>A0A5A7N114</accession>
<keyword evidence="1" id="KW-1133">Transmembrane helix</keyword>
<evidence type="ECO:0008006" key="4">
    <source>
        <dbReference type="Google" id="ProtNLM"/>
    </source>
</evidence>
<keyword evidence="1" id="KW-0812">Transmembrane</keyword>
<dbReference type="Pfam" id="PF04964">
    <property type="entry name" value="Flp_Fap"/>
    <property type="match status" value="1"/>
</dbReference>
<dbReference type="Proteomes" id="UP000325187">
    <property type="component" value="Unassembled WGS sequence"/>
</dbReference>
<comment type="caution">
    <text evidence="2">The sequence shown here is derived from an EMBL/GenBank/DDBJ whole genome shotgun (WGS) entry which is preliminary data.</text>
</comment>
<dbReference type="AlphaFoldDB" id="A0A5A7N114"/>
<dbReference type="InterPro" id="IPR007047">
    <property type="entry name" value="Flp_Fap"/>
</dbReference>
<evidence type="ECO:0000313" key="2">
    <source>
        <dbReference type="EMBL" id="GER00849.1"/>
    </source>
</evidence>
<feature type="transmembrane region" description="Helical" evidence="1">
    <location>
        <begin position="21"/>
        <end position="42"/>
    </location>
</feature>
<dbReference type="RefSeq" id="WP_150002236.1">
    <property type="nucleotide sequence ID" value="NZ_BKCM01000006.1"/>
</dbReference>
<dbReference type="EMBL" id="BKCM01000006">
    <property type="protein sequence ID" value="GER00849.1"/>
    <property type="molecule type" value="Genomic_DNA"/>
</dbReference>
<organism evidence="2 3">
    <name type="scientific">Iodidimonas gelatinilytica</name>
    <dbReference type="NCBI Taxonomy" id="1236966"/>
    <lineage>
        <taxon>Bacteria</taxon>
        <taxon>Pseudomonadati</taxon>
        <taxon>Pseudomonadota</taxon>
        <taxon>Alphaproteobacteria</taxon>
        <taxon>Iodidimonadales</taxon>
        <taxon>Iodidimonadaceae</taxon>
        <taxon>Iodidimonas</taxon>
    </lineage>
</organism>
<keyword evidence="3" id="KW-1185">Reference proteome</keyword>
<evidence type="ECO:0000313" key="3">
    <source>
        <dbReference type="Proteomes" id="UP000325187"/>
    </source>
</evidence>
<protein>
    <recommendedName>
        <fullName evidence="4">Flp family type IVb pilin</fullName>
    </recommendedName>
</protein>
<sequence length="67" mass="7187">MCSHLQIGRFLRDKSGATMMEYGLIIAIMSVVIIAVASLFGAEAIDSFNALSSNMENAESTMSDTPQ</sequence>
<reference evidence="2 3" key="1">
    <citation type="submission" date="2019-09" db="EMBL/GenBank/DDBJ databases">
        <title>NBRP : Genome information of microbial organism related human and environment.</title>
        <authorList>
            <person name="Hattori M."/>
            <person name="Oshima K."/>
            <person name="Inaba H."/>
            <person name="Suda W."/>
            <person name="Sakamoto M."/>
            <person name="Iino T."/>
            <person name="Kitahara M."/>
            <person name="Oshida Y."/>
            <person name="Iida T."/>
            <person name="Kudo T."/>
            <person name="Itoh T."/>
            <person name="Ohkuma M."/>
        </authorList>
    </citation>
    <scope>NUCLEOTIDE SEQUENCE [LARGE SCALE GENOMIC DNA]</scope>
    <source>
        <strain evidence="2 3">Mie-1</strain>
    </source>
</reference>
<name>A0A5A7N114_9PROT</name>
<keyword evidence="1" id="KW-0472">Membrane</keyword>
<proteinExistence type="predicted"/>
<evidence type="ECO:0000256" key="1">
    <source>
        <dbReference type="SAM" id="Phobius"/>
    </source>
</evidence>
<gene>
    <name evidence="2" type="ORF">JCM17845_14720</name>
</gene>